<evidence type="ECO:0000259" key="1">
    <source>
        <dbReference type="Pfam" id="PF03632"/>
    </source>
</evidence>
<dbReference type="InterPro" id="IPR037018">
    <property type="entry name" value="GH65_N"/>
</dbReference>
<evidence type="ECO:0000313" key="2">
    <source>
        <dbReference type="EMBL" id="RHE89420.1"/>
    </source>
</evidence>
<keyword evidence="2" id="KW-0378">Hydrolase</keyword>
<dbReference type="RefSeq" id="WP_118223261.1">
    <property type="nucleotide sequence ID" value="NZ_JADNIJ010000018.1"/>
</dbReference>
<feature type="domain" description="Glycoside hydrolase family 65 central catalytic" evidence="1">
    <location>
        <begin position="303"/>
        <end position="498"/>
    </location>
</feature>
<dbReference type="PANTHER" id="PTHR11051">
    <property type="entry name" value="GLYCOSYL HYDROLASE-RELATED"/>
    <property type="match status" value="1"/>
</dbReference>
<name>A0A414L403_9BACE</name>
<evidence type="ECO:0000313" key="3">
    <source>
        <dbReference type="Proteomes" id="UP000285650"/>
    </source>
</evidence>
<sequence length="680" mass="76234">MKARISCFFLLVFFFVQMVKGEDDTLWQLHASDINAPYVGAPMANGGIGILPWKEPFSVRQVILNHVFDTDGPQGVSRVLKGINPFLMSMDVDGKEVNTECITNWKQCVDMKEATHNSSFRAAGKVDVGYSICALRNMPYAGLIRVDVKALSDVSLKVAARMDIPQEYSQPTQRFRKMRADDTQMYMLQSYAVSAHRQQKVSASSAFIFNKGTAQEPLYDEVTKEMSFALNLKKGEQMSFALVGSVCSARDFSDPYNEAERQVIYAIHEGTTSLMAAHRSLWNELWESDILIEGDDEAQRAVRFALFNLYSSCREGSGLSISPMGLSSQGYNGHIFWDSELWMFPPMLLLNKGIAESMIDYRIDRLMAARKKAMAYGFKGAMFPWESDDYGEESTPTFALTGPLEHHITADISIACWNYYCLTRDGQWLRTKAFPLMKAVADFWVSRVTRNDDGSYSICNVVGADEYANGVDDNAFTNGAAIRALEYACEAARICNEPVPEIWEEVGKGIRILRFKDGVTREHATYNGEMIKQADVNLLGYPLYFVGDAESQKKDMEYYVDKIDPQNGPAMSYSVFCVQYARMGDAKHAYEMFCRCYQPNLRAPFGVLAETPTSDNPYFMTGAGGLLQAVINGFCGLQITDGGVEQLSSVLPAHWKKVTVKGVGPEKKDQRKILRSKFLN</sequence>
<dbReference type="GO" id="GO:0004553">
    <property type="term" value="F:hydrolase activity, hydrolyzing O-glycosyl compounds"/>
    <property type="evidence" value="ECO:0007669"/>
    <property type="project" value="TreeGrafter"/>
</dbReference>
<dbReference type="EMBL" id="QSKV01000014">
    <property type="protein sequence ID" value="RHE89420.1"/>
    <property type="molecule type" value="Genomic_DNA"/>
</dbReference>
<dbReference type="SUPFAM" id="SSF48208">
    <property type="entry name" value="Six-hairpin glycosidases"/>
    <property type="match status" value="1"/>
</dbReference>
<dbReference type="AlphaFoldDB" id="A0A414L403"/>
<dbReference type="GO" id="GO:0005975">
    <property type="term" value="P:carbohydrate metabolic process"/>
    <property type="evidence" value="ECO:0007669"/>
    <property type="project" value="InterPro"/>
</dbReference>
<dbReference type="InterPro" id="IPR008928">
    <property type="entry name" value="6-hairpin_glycosidase_sf"/>
</dbReference>
<dbReference type="Gene3D" id="1.50.10.10">
    <property type="match status" value="1"/>
</dbReference>
<gene>
    <name evidence="2" type="ORF">DW712_18865</name>
</gene>
<comment type="caution">
    <text evidence="2">The sequence shown here is derived from an EMBL/GenBank/DDBJ whole genome shotgun (WGS) entry which is preliminary data.</text>
</comment>
<dbReference type="Gene3D" id="2.70.98.40">
    <property type="entry name" value="Glycoside hydrolase, family 65, N-terminal domain"/>
    <property type="match status" value="1"/>
</dbReference>
<accession>A0A414L403</accession>
<dbReference type="InterPro" id="IPR012341">
    <property type="entry name" value="6hp_glycosidase-like_sf"/>
</dbReference>
<organism evidence="2 3">
    <name type="scientific">Bacteroides intestinalis</name>
    <dbReference type="NCBI Taxonomy" id="329854"/>
    <lineage>
        <taxon>Bacteria</taxon>
        <taxon>Pseudomonadati</taxon>
        <taxon>Bacteroidota</taxon>
        <taxon>Bacteroidia</taxon>
        <taxon>Bacteroidales</taxon>
        <taxon>Bacteroidaceae</taxon>
        <taxon>Bacteroides</taxon>
    </lineage>
</organism>
<protein>
    <submittedName>
        <fullName evidence="2">Glycoside hydrolase family 65 protein</fullName>
    </submittedName>
</protein>
<dbReference type="InterPro" id="IPR005195">
    <property type="entry name" value="Glyco_hydro_65_M"/>
</dbReference>
<dbReference type="PANTHER" id="PTHR11051:SF8">
    <property type="entry name" value="PROTEIN-GLUCOSYLGALACTOSYLHYDROXYLYSINE GLUCOSIDASE"/>
    <property type="match status" value="1"/>
</dbReference>
<dbReference type="Proteomes" id="UP000285650">
    <property type="component" value="Unassembled WGS sequence"/>
</dbReference>
<dbReference type="Pfam" id="PF03632">
    <property type="entry name" value="Glyco_hydro_65m"/>
    <property type="match status" value="1"/>
</dbReference>
<reference evidence="2 3" key="1">
    <citation type="submission" date="2018-08" db="EMBL/GenBank/DDBJ databases">
        <title>A genome reference for cultivated species of the human gut microbiota.</title>
        <authorList>
            <person name="Zou Y."/>
            <person name="Xue W."/>
            <person name="Luo G."/>
        </authorList>
    </citation>
    <scope>NUCLEOTIDE SEQUENCE [LARGE SCALE GENOMIC DNA]</scope>
    <source>
        <strain evidence="2 3">AM27-17</strain>
    </source>
</reference>
<proteinExistence type="predicted"/>